<dbReference type="Pfam" id="PF07885">
    <property type="entry name" value="Ion_trans_2"/>
    <property type="match status" value="2"/>
</dbReference>
<dbReference type="InterPro" id="IPR003280">
    <property type="entry name" value="2pore_dom_K_chnl"/>
</dbReference>
<evidence type="ECO:0000256" key="5">
    <source>
        <dbReference type="ARBA" id="ARBA00022692"/>
    </source>
</evidence>
<dbReference type="PRINTS" id="PR01588">
    <property type="entry name" value="THIKCHANNEL"/>
</dbReference>
<evidence type="ECO:0000259" key="16">
    <source>
        <dbReference type="Pfam" id="PF07885"/>
    </source>
</evidence>
<dbReference type="InterPro" id="IPR013099">
    <property type="entry name" value="K_chnl_dom"/>
</dbReference>
<evidence type="ECO:0000256" key="3">
    <source>
        <dbReference type="ARBA" id="ARBA00022475"/>
    </source>
</evidence>
<keyword evidence="11 15" id="KW-0472">Membrane</keyword>
<comment type="caution">
    <text evidence="17">The sequence shown here is derived from an EMBL/GenBank/DDBJ whole genome shotgun (WGS) entry which is preliminary data.</text>
</comment>
<comment type="subcellular location">
    <subcellularLocation>
        <location evidence="1">Cell membrane</location>
        <topology evidence="1">Multi-pass membrane protein</topology>
    </subcellularLocation>
</comment>
<evidence type="ECO:0000256" key="13">
    <source>
        <dbReference type="ARBA" id="ARBA00034430"/>
    </source>
</evidence>
<keyword evidence="5 14" id="KW-0812">Transmembrane</keyword>
<sequence>MEQFLGCFARLHIYEENARFVLISVLLLLYLCLGAFIFHILERDAEIKERREFKDDSERLRILVCNRSTSCLERLEELLALHAQGTVSGVGSDRDRFDLAGSFFFSGTVISTIGFGTATPRTILGRAATIGYGVVGCTCCVLFFNLFLERLITAFSYLLRYFHEKKVRRRLMLASNNKPITLLVNNEDYAESASSCEAVDNWRPSVYKVFFCLLTLSALLISTAAFVYSCVEDWPYIDALYFCFISFATIGFGDYVSNQKDVSVNKDVYRFLNFLLLTLGACCFYCLFNVSSIVVRQLLNWMIKKMDIKIDDDFLCFKKPKRYMGLGLRPPKGWEMCSERSSIDLQADGGLLSLKEFLMNNHSSVVMLQKHLIKSALKNARDKEEDEQKISASRVGPMGILSQAFGEELQ</sequence>
<evidence type="ECO:0000313" key="18">
    <source>
        <dbReference type="Proteomes" id="UP001177023"/>
    </source>
</evidence>
<feature type="domain" description="Potassium channel" evidence="16">
    <location>
        <begin position="219"/>
        <end position="296"/>
    </location>
</feature>
<evidence type="ECO:0000256" key="12">
    <source>
        <dbReference type="ARBA" id="ARBA00023303"/>
    </source>
</evidence>
<evidence type="ECO:0000256" key="1">
    <source>
        <dbReference type="ARBA" id="ARBA00004651"/>
    </source>
</evidence>
<evidence type="ECO:0000256" key="10">
    <source>
        <dbReference type="ARBA" id="ARBA00023065"/>
    </source>
</evidence>
<organism evidence="17 18">
    <name type="scientific">Mesorhabditis spiculigera</name>
    <dbReference type="NCBI Taxonomy" id="96644"/>
    <lineage>
        <taxon>Eukaryota</taxon>
        <taxon>Metazoa</taxon>
        <taxon>Ecdysozoa</taxon>
        <taxon>Nematoda</taxon>
        <taxon>Chromadorea</taxon>
        <taxon>Rhabditida</taxon>
        <taxon>Rhabditina</taxon>
        <taxon>Rhabditomorpha</taxon>
        <taxon>Rhabditoidea</taxon>
        <taxon>Rhabditidae</taxon>
        <taxon>Mesorhabditinae</taxon>
        <taxon>Mesorhabditis</taxon>
    </lineage>
</organism>
<comment type="catalytic activity">
    <reaction evidence="13">
        <text>K(+)(in) = K(+)(out)</text>
        <dbReference type="Rhea" id="RHEA:29463"/>
        <dbReference type="ChEBI" id="CHEBI:29103"/>
    </reaction>
</comment>
<keyword evidence="7" id="KW-0630">Potassium</keyword>
<feature type="transmembrane region" description="Helical" evidence="15">
    <location>
        <begin position="234"/>
        <end position="256"/>
    </location>
</feature>
<accession>A0AA36C5N8</accession>
<name>A0AA36C5N8_9BILA</name>
<dbReference type="Gene3D" id="1.10.287.70">
    <property type="match status" value="1"/>
</dbReference>
<keyword evidence="9 15" id="KW-1133">Transmembrane helix</keyword>
<keyword evidence="6" id="KW-0479">Metal-binding</keyword>
<evidence type="ECO:0000256" key="4">
    <source>
        <dbReference type="ARBA" id="ARBA00022538"/>
    </source>
</evidence>
<evidence type="ECO:0000256" key="15">
    <source>
        <dbReference type="SAM" id="Phobius"/>
    </source>
</evidence>
<keyword evidence="3" id="KW-1003">Cell membrane</keyword>
<dbReference type="EMBL" id="CATQJA010000241">
    <property type="protein sequence ID" value="CAJ0558462.1"/>
    <property type="molecule type" value="Genomic_DNA"/>
</dbReference>
<dbReference type="PANTHER" id="PTHR11003:SF10">
    <property type="entry name" value="POTASSIUM CHANNEL DOMAIN-CONTAINING PROTEIN"/>
    <property type="match status" value="1"/>
</dbReference>
<dbReference type="GO" id="GO:0015271">
    <property type="term" value="F:outward rectifier potassium channel activity"/>
    <property type="evidence" value="ECO:0007669"/>
    <property type="project" value="TreeGrafter"/>
</dbReference>
<feature type="transmembrane region" description="Helical" evidence="15">
    <location>
        <begin position="99"/>
        <end position="118"/>
    </location>
</feature>
<keyword evidence="7" id="KW-0631">Potassium channel</keyword>
<dbReference type="GO" id="GO:0005886">
    <property type="term" value="C:plasma membrane"/>
    <property type="evidence" value="ECO:0007669"/>
    <property type="project" value="UniProtKB-SubCell"/>
</dbReference>
<evidence type="ECO:0000256" key="6">
    <source>
        <dbReference type="ARBA" id="ARBA00022723"/>
    </source>
</evidence>
<dbReference type="SUPFAM" id="SSF81324">
    <property type="entry name" value="Voltage-gated potassium channels"/>
    <property type="match status" value="2"/>
</dbReference>
<evidence type="ECO:0000256" key="2">
    <source>
        <dbReference type="ARBA" id="ARBA00022448"/>
    </source>
</evidence>
<dbReference type="Proteomes" id="UP001177023">
    <property type="component" value="Unassembled WGS sequence"/>
</dbReference>
<keyword evidence="4" id="KW-0633">Potassium transport</keyword>
<protein>
    <recommendedName>
        <fullName evidence="16">Potassium channel domain-containing protein</fullName>
    </recommendedName>
</protein>
<evidence type="ECO:0000256" key="7">
    <source>
        <dbReference type="ARBA" id="ARBA00022826"/>
    </source>
</evidence>
<dbReference type="GO" id="GO:0034702">
    <property type="term" value="C:monoatomic ion channel complex"/>
    <property type="evidence" value="ECO:0007669"/>
    <property type="project" value="UniProtKB-KW"/>
</dbReference>
<feature type="non-terminal residue" evidence="17">
    <location>
        <position position="410"/>
    </location>
</feature>
<evidence type="ECO:0000256" key="8">
    <source>
        <dbReference type="ARBA" id="ARBA00022882"/>
    </source>
</evidence>
<dbReference type="PANTHER" id="PTHR11003">
    <property type="entry name" value="POTASSIUM CHANNEL, SUBFAMILY K"/>
    <property type="match status" value="1"/>
</dbReference>
<keyword evidence="18" id="KW-1185">Reference proteome</keyword>
<keyword evidence="12 14" id="KW-0407">Ion channel</keyword>
<proteinExistence type="inferred from homology"/>
<evidence type="ECO:0000256" key="9">
    <source>
        <dbReference type="ARBA" id="ARBA00022989"/>
    </source>
</evidence>
<gene>
    <name evidence="17" type="ORF">MSPICULIGERA_LOCUS990</name>
</gene>
<feature type="transmembrane region" description="Helical" evidence="15">
    <location>
        <begin position="209"/>
        <end position="228"/>
    </location>
</feature>
<evidence type="ECO:0000256" key="14">
    <source>
        <dbReference type="RuleBase" id="RU003857"/>
    </source>
</evidence>
<dbReference type="AlphaFoldDB" id="A0AA36C5N8"/>
<dbReference type="GO" id="GO:0030322">
    <property type="term" value="P:stabilization of membrane potential"/>
    <property type="evidence" value="ECO:0007669"/>
    <property type="project" value="TreeGrafter"/>
</dbReference>
<comment type="similarity">
    <text evidence="14">Belongs to the two pore domain potassium channel (TC 1.A.1.8) family.</text>
</comment>
<keyword evidence="8" id="KW-0851">Voltage-gated channel</keyword>
<feature type="transmembrane region" description="Helical" evidence="15">
    <location>
        <begin position="268"/>
        <end position="290"/>
    </location>
</feature>
<feature type="domain" description="Potassium channel" evidence="16">
    <location>
        <begin position="96"/>
        <end position="151"/>
    </location>
</feature>
<dbReference type="PRINTS" id="PR01333">
    <property type="entry name" value="2POREKCHANEL"/>
</dbReference>
<dbReference type="GO" id="GO:0046872">
    <property type="term" value="F:metal ion binding"/>
    <property type="evidence" value="ECO:0007669"/>
    <property type="project" value="UniProtKB-KW"/>
</dbReference>
<feature type="transmembrane region" description="Helical" evidence="15">
    <location>
        <begin position="130"/>
        <end position="159"/>
    </location>
</feature>
<feature type="transmembrane region" description="Helical" evidence="15">
    <location>
        <begin position="20"/>
        <end position="41"/>
    </location>
</feature>
<evidence type="ECO:0000313" key="17">
    <source>
        <dbReference type="EMBL" id="CAJ0558462.1"/>
    </source>
</evidence>
<keyword evidence="2 14" id="KW-0813">Transport</keyword>
<evidence type="ECO:0000256" key="11">
    <source>
        <dbReference type="ARBA" id="ARBA00023136"/>
    </source>
</evidence>
<dbReference type="GO" id="GO:0022841">
    <property type="term" value="F:potassium ion leak channel activity"/>
    <property type="evidence" value="ECO:0007669"/>
    <property type="project" value="TreeGrafter"/>
</dbReference>
<reference evidence="17" key="1">
    <citation type="submission" date="2023-06" db="EMBL/GenBank/DDBJ databases">
        <authorList>
            <person name="Delattre M."/>
        </authorList>
    </citation>
    <scope>NUCLEOTIDE SEQUENCE</scope>
    <source>
        <strain evidence="17">AF72</strain>
    </source>
</reference>
<dbReference type="InterPro" id="IPR005410">
    <property type="entry name" value="2pore_dom_K_chnl_THIK"/>
</dbReference>
<keyword evidence="10 14" id="KW-0406">Ion transport</keyword>